<dbReference type="Pfam" id="PF00011">
    <property type="entry name" value="HSP20"/>
    <property type="match status" value="1"/>
</dbReference>
<comment type="caution">
    <text evidence="6">The sequence shown here is derived from an EMBL/GenBank/DDBJ whole genome shotgun (WGS) entry which is preliminary data.</text>
</comment>
<keyword evidence="1" id="KW-0346">Stress response</keyword>
<dbReference type="EMBL" id="LABZ01000148">
    <property type="protein sequence ID" value="KMO36492.1"/>
    <property type="molecule type" value="Genomic_DNA"/>
</dbReference>
<dbReference type="OrthoDB" id="9810618at2"/>
<dbReference type="PANTHER" id="PTHR47062:SF1">
    <property type="entry name" value="SMALL HEAT SHOCK PROTEIN IBPA"/>
    <property type="match status" value="1"/>
</dbReference>
<comment type="similarity">
    <text evidence="2 3">Belongs to the small heat shock protein (HSP20) family.</text>
</comment>
<organism evidence="6 7">
    <name type="scientific">Methylobacterium tarhaniae</name>
    <dbReference type="NCBI Taxonomy" id="1187852"/>
    <lineage>
        <taxon>Bacteria</taxon>
        <taxon>Pseudomonadati</taxon>
        <taxon>Pseudomonadota</taxon>
        <taxon>Alphaproteobacteria</taxon>
        <taxon>Hyphomicrobiales</taxon>
        <taxon>Methylobacteriaceae</taxon>
        <taxon>Methylobacterium</taxon>
    </lineage>
</organism>
<gene>
    <name evidence="6" type="ORF">VQ03_20745</name>
</gene>
<reference evidence="6 7" key="1">
    <citation type="submission" date="2015-03" db="EMBL/GenBank/DDBJ databases">
        <title>Genome sequencing of Methylobacterium tarhaniae DSM 25844.</title>
        <authorList>
            <person name="Chaudhry V."/>
            <person name="Patil P.B."/>
        </authorList>
    </citation>
    <scope>NUCLEOTIDE SEQUENCE [LARGE SCALE GENOMIC DNA]</scope>
    <source>
        <strain evidence="6 7">DSM 25844</strain>
    </source>
</reference>
<accession>A0A0J6SSE8</accession>
<dbReference type="RefSeq" id="WP_048452786.1">
    <property type="nucleotide sequence ID" value="NZ_JBNNPJ010000023.1"/>
</dbReference>
<evidence type="ECO:0000313" key="6">
    <source>
        <dbReference type="EMBL" id="KMO36492.1"/>
    </source>
</evidence>
<evidence type="ECO:0000256" key="1">
    <source>
        <dbReference type="ARBA" id="ARBA00023016"/>
    </source>
</evidence>
<evidence type="ECO:0000259" key="5">
    <source>
        <dbReference type="PROSITE" id="PS01031"/>
    </source>
</evidence>
<evidence type="ECO:0000256" key="4">
    <source>
        <dbReference type="SAM" id="MobiDB-lite"/>
    </source>
</evidence>
<dbReference type="InterPro" id="IPR008978">
    <property type="entry name" value="HSP20-like_chaperone"/>
</dbReference>
<dbReference type="InterPro" id="IPR002068">
    <property type="entry name" value="A-crystallin/Hsp20_dom"/>
</dbReference>
<dbReference type="PATRIC" id="fig|1187852.3.peg.1598"/>
<dbReference type="PANTHER" id="PTHR47062">
    <property type="match status" value="1"/>
</dbReference>
<dbReference type="CDD" id="cd06470">
    <property type="entry name" value="ACD_IbpA-B_like"/>
    <property type="match status" value="1"/>
</dbReference>
<keyword evidence="7" id="KW-1185">Reference proteome</keyword>
<feature type="region of interest" description="Disordered" evidence="4">
    <location>
        <begin position="134"/>
        <end position="154"/>
    </location>
</feature>
<dbReference type="SUPFAM" id="SSF49764">
    <property type="entry name" value="HSP20-like chaperones"/>
    <property type="match status" value="1"/>
</dbReference>
<dbReference type="InterPro" id="IPR037913">
    <property type="entry name" value="ACD_IbpA/B"/>
</dbReference>
<feature type="compositionally biased region" description="Polar residues" evidence="4">
    <location>
        <begin position="136"/>
        <end position="148"/>
    </location>
</feature>
<evidence type="ECO:0000313" key="7">
    <source>
        <dbReference type="Proteomes" id="UP000036449"/>
    </source>
</evidence>
<dbReference type="AlphaFoldDB" id="A0A0J6SSE8"/>
<dbReference type="Proteomes" id="UP000036449">
    <property type="component" value="Unassembled WGS sequence"/>
</dbReference>
<proteinExistence type="inferred from homology"/>
<evidence type="ECO:0000256" key="3">
    <source>
        <dbReference type="RuleBase" id="RU003616"/>
    </source>
</evidence>
<dbReference type="Gene3D" id="2.60.40.790">
    <property type="match status" value="1"/>
</dbReference>
<dbReference type="PROSITE" id="PS01031">
    <property type="entry name" value="SHSP"/>
    <property type="match status" value="1"/>
</dbReference>
<feature type="domain" description="SHSP" evidence="5">
    <location>
        <begin position="29"/>
        <end position="140"/>
    </location>
</feature>
<protein>
    <submittedName>
        <fullName evidence="6">Molecular chaperone</fullName>
    </submittedName>
</protein>
<name>A0A0J6SSE8_9HYPH</name>
<evidence type="ECO:0000256" key="2">
    <source>
        <dbReference type="PROSITE-ProRule" id="PRU00285"/>
    </source>
</evidence>
<sequence>MRQFDLAPLYRSTVGFDRLFSALDQFVTSDAAPTYPPYNIERTAENAYRITLAVAGFTDQDLSIETRENALTVKGERKAEAKQSEFLHQGIAARGFERRFQLADHVQVTGAVLENGLLHVDLVREIPEAKKPRQIQIASGSRPQSIEGSVQKAA</sequence>